<dbReference type="Proteomes" id="UP001500842">
    <property type="component" value="Unassembled WGS sequence"/>
</dbReference>
<feature type="domain" description="Bacterial Ig-like" evidence="1">
    <location>
        <begin position="608"/>
        <end position="693"/>
    </location>
</feature>
<name>A0ABN1ZRK0_9ACTN</name>
<comment type="caution">
    <text evidence="2">The sequence shown here is derived from an EMBL/GenBank/DDBJ whole genome shotgun (WGS) entry which is preliminary data.</text>
</comment>
<evidence type="ECO:0000313" key="2">
    <source>
        <dbReference type="EMBL" id="GAA1502728.1"/>
    </source>
</evidence>
<organism evidence="2 3">
    <name type="scientific">Nocardioides humi</name>
    <dbReference type="NCBI Taxonomy" id="449461"/>
    <lineage>
        <taxon>Bacteria</taxon>
        <taxon>Bacillati</taxon>
        <taxon>Actinomycetota</taxon>
        <taxon>Actinomycetes</taxon>
        <taxon>Propionibacteriales</taxon>
        <taxon>Nocardioidaceae</taxon>
        <taxon>Nocardioides</taxon>
    </lineage>
</organism>
<evidence type="ECO:0000313" key="3">
    <source>
        <dbReference type="Proteomes" id="UP001500842"/>
    </source>
</evidence>
<feature type="domain" description="Bacterial Ig-like" evidence="1">
    <location>
        <begin position="904"/>
        <end position="983"/>
    </location>
</feature>
<feature type="domain" description="Bacterial Ig-like" evidence="1">
    <location>
        <begin position="704"/>
        <end position="782"/>
    </location>
</feature>
<dbReference type="InterPro" id="IPR008964">
    <property type="entry name" value="Invasin/intimin_cell_adhesion"/>
</dbReference>
<feature type="domain" description="Bacterial Ig-like" evidence="1">
    <location>
        <begin position="1000"/>
        <end position="1086"/>
    </location>
</feature>
<dbReference type="InterPro" id="IPR013783">
    <property type="entry name" value="Ig-like_fold"/>
</dbReference>
<dbReference type="InterPro" id="IPR032109">
    <property type="entry name" value="Big_3_5"/>
</dbReference>
<gene>
    <name evidence="2" type="ORF">GCM10009788_02460</name>
</gene>
<protein>
    <recommendedName>
        <fullName evidence="1">Bacterial Ig-like domain-containing protein</fullName>
    </recommendedName>
</protein>
<sequence>MLPAPIDSTLMPGGRRRAARDVRRRLAWLSVLATVVAGLVATAAPVRAAQAAGDDVATWSTGWSWTYQTSFRYTAPEADVTINENVTYTVAGIETFQGQSAYRLDITGTITGGSGTAAVDGIGNASLGSFSGSVSGTRYVRRSDLALLREQQHQDLRARATVAIISANITAAIDLQMDPVGGWRGIAYPVDAGQSWLNDLGVDYTGGFTYDAGSFGSGGAPFEGTFDVDAPASVTNANVTVPAGTFATKRVHAQSADSSTVSTHWWSAAQRNDAQEYLKLPLDGATLVLDRKLSGASTPAASTTVTETITPSLSCAGGDVTVAGRLSTGAAGVPVTVSLDRSPVSLGQLVTTTTTTTSGGNYSATLTAPTQADGLQKSGVRGSWGVLVSAGGASSAATLVVTPVNCSTLTYSGDLAAPQGSTATLRATLTDLAGGDVAGRTITFALGGDASATATTNAGGVAETTIALAGPPRDATLTASYAGSADLAAASATSAFTIGRIATATTVAADPSVVTVGDPVRFTANVTPTHGATPTGTVQFKVDGSDFGGAVALSDGQATSAALSTLGLGNHTVTAVYSGSADNAASTSAAVDFRVREPLLATSTASSVSPSSAVHGQPVTLSAVVSTGAGTPTGDVVFTVDGTEVARAGLGSDGNASVVVDDLAVGGNAVVATYTGDDVYGASAASPRTVNVAKASVTVTLDASAGHTVSGEAVSYTTTVAVQAPGGGTPAGSVQLLVDGSEAGSPVALDNGVAVFPPLTSLGAGTHTVEARYAGNGQYLGGADQIDQVVDPADTTTAVQATPSPSVQDENVRLTAAVAAVSPGSGAPTGTVTFYAGSESLGAVPLAVSPSGSVATLDVDDLPPGTHQVTARYAGDTDYRASESEAVAHTVIPGTAIVATTTTLTSSANPSAYGDTVTFRAGVAAEDGSPAGTVQFSVDGQDLGDPVAVEDGEAVSPPIASAEPGDHTVIASFVGAPGFAGSGDILAQSVTTGTAEVSLSSSAPSSGVGEDVRFSAEVTSGAEVAPTGFVQFSVDGRPLGTAVALVDGGATSAAVGDLAPGSHTVTVLYSGDPRYGAGTAELTQQVGTIATATALAVDRDFAVYGDPVTLTATVTPAEGRLGSPTGTVTFTENGQVLATASLAPGADATGVATVTVSGLAAGSHAIRAEYAGSSRFGAGASGTRSVSVAQRPTAIEATPAVVSLTPLLLPLGQLRATVTAGGSPLAGVPLEFRVGTKPVCTTTTNESGFAVCNAAAQILLLTLNGGYTVTYAGDADHLSSTARGALLK</sequence>
<evidence type="ECO:0000259" key="1">
    <source>
        <dbReference type="Pfam" id="PF16640"/>
    </source>
</evidence>
<feature type="domain" description="Bacterial Ig-like" evidence="1">
    <location>
        <begin position="1102"/>
        <end position="1189"/>
    </location>
</feature>
<dbReference type="Gene3D" id="2.60.40.10">
    <property type="entry name" value="Immunoglobulins"/>
    <property type="match status" value="8"/>
</dbReference>
<dbReference type="EMBL" id="BAAAOR010000002">
    <property type="protein sequence ID" value="GAA1502728.1"/>
    <property type="molecule type" value="Genomic_DNA"/>
</dbReference>
<accession>A0ABN1ZRK0</accession>
<proteinExistence type="predicted"/>
<reference evidence="2 3" key="1">
    <citation type="journal article" date="2019" name="Int. J. Syst. Evol. Microbiol.">
        <title>The Global Catalogue of Microorganisms (GCM) 10K type strain sequencing project: providing services to taxonomists for standard genome sequencing and annotation.</title>
        <authorList>
            <consortium name="The Broad Institute Genomics Platform"/>
            <consortium name="The Broad Institute Genome Sequencing Center for Infectious Disease"/>
            <person name="Wu L."/>
            <person name="Ma J."/>
        </authorList>
    </citation>
    <scope>NUCLEOTIDE SEQUENCE [LARGE SCALE GENOMIC DNA]</scope>
    <source>
        <strain evidence="2 3">JCM 14942</strain>
    </source>
</reference>
<dbReference type="SUPFAM" id="SSF49373">
    <property type="entry name" value="Invasin/intimin cell-adhesion fragments"/>
    <property type="match status" value="1"/>
</dbReference>
<dbReference type="Pfam" id="PF16640">
    <property type="entry name" value="Big_3_5"/>
    <property type="match status" value="7"/>
</dbReference>
<dbReference type="RefSeq" id="WP_344110795.1">
    <property type="nucleotide sequence ID" value="NZ_BAAAOR010000002.1"/>
</dbReference>
<keyword evidence="3" id="KW-1185">Reference proteome</keyword>
<feature type="domain" description="Bacterial Ig-like" evidence="1">
    <location>
        <begin position="800"/>
        <end position="891"/>
    </location>
</feature>
<feature type="domain" description="Bacterial Ig-like" evidence="1">
    <location>
        <begin position="508"/>
        <end position="595"/>
    </location>
</feature>